<feature type="transmembrane region" description="Helical" evidence="10">
    <location>
        <begin position="131"/>
        <end position="152"/>
    </location>
</feature>
<evidence type="ECO:0000256" key="8">
    <source>
        <dbReference type="ARBA" id="ARBA00022989"/>
    </source>
</evidence>
<evidence type="ECO:0000256" key="10">
    <source>
        <dbReference type="RuleBase" id="RU363110"/>
    </source>
</evidence>
<feature type="transmembrane region" description="Helical" evidence="10">
    <location>
        <begin position="487"/>
        <end position="504"/>
    </location>
</feature>
<dbReference type="PANTHER" id="PTHR12413:SF1">
    <property type="entry name" value="DOLICHYL PYROPHOSPHATE MAN9GLCNAC2 ALPHA-1,3-GLUCOSYLTRANSFERASE"/>
    <property type="match status" value="1"/>
</dbReference>
<feature type="transmembrane region" description="Helical" evidence="10">
    <location>
        <begin position="224"/>
        <end position="243"/>
    </location>
</feature>
<evidence type="ECO:0000256" key="9">
    <source>
        <dbReference type="ARBA" id="ARBA00023136"/>
    </source>
</evidence>
<evidence type="ECO:0000313" key="12">
    <source>
        <dbReference type="Proteomes" id="UP000320333"/>
    </source>
</evidence>
<evidence type="ECO:0000313" key="11">
    <source>
        <dbReference type="EMBL" id="TPX64700.1"/>
    </source>
</evidence>
<dbReference type="PANTHER" id="PTHR12413">
    <property type="entry name" value="DOLICHYL GLYCOSYLTRANSFERASE"/>
    <property type="match status" value="1"/>
</dbReference>
<evidence type="ECO:0000256" key="1">
    <source>
        <dbReference type="ARBA" id="ARBA00004477"/>
    </source>
</evidence>
<keyword evidence="4 10" id="KW-0328">Glycosyltransferase</keyword>
<reference evidence="11 12" key="1">
    <citation type="journal article" date="2019" name="Sci. Rep.">
        <title>Comparative genomics of chytrid fungi reveal insights into the obligate biotrophic and pathogenic lifestyle of Synchytrium endobioticum.</title>
        <authorList>
            <person name="van de Vossenberg B.T.L.H."/>
            <person name="Warris S."/>
            <person name="Nguyen H.D.T."/>
            <person name="van Gent-Pelzer M.P.E."/>
            <person name="Joly D.L."/>
            <person name="van de Geest H.C."/>
            <person name="Bonants P.J.M."/>
            <person name="Smith D.S."/>
            <person name="Levesque C.A."/>
            <person name="van der Lee T.A.J."/>
        </authorList>
    </citation>
    <scope>NUCLEOTIDE SEQUENCE [LARGE SCALE GENOMIC DNA]</scope>
    <source>
        <strain evidence="11 12">CBS 675.73</strain>
    </source>
</reference>
<feature type="transmembrane region" description="Helical" evidence="10">
    <location>
        <begin position="452"/>
        <end position="475"/>
    </location>
</feature>
<proteinExistence type="inferred from homology"/>
<feature type="transmembrane region" description="Helical" evidence="10">
    <location>
        <begin position="399"/>
        <end position="417"/>
    </location>
</feature>
<evidence type="ECO:0000256" key="2">
    <source>
        <dbReference type="ARBA" id="ARBA00004922"/>
    </source>
</evidence>
<dbReference type="EMBL" id="QEAP01000533">
    <property type="protein sequence ID" value="TPX64700.1"/>
    <property type="molecule type" value="Genomic_DNA"/>
</dbReference>
<gene>
    <name evidence="11" type="ORF">CcCBS67573_g08344</name>
</gene>
<keyword evidence="7 10" id="KW-0256">Endoplasmic reticulum</keyword>
<keyword evidence="6 10" id="KW-0812">Transmembrane</keyword>
<evidence type="ECO:0000256" key="3">
    <source>
        <dbReference type="ARBA" id="ARBA00008715"/>
    </source>
</evidence>
<dbReference type="AlphaFoldDB" id="A0A507EN78"/>
<feature type="transmembrane region" description="Helical" evidence="10">
    <location>
        <begin position="255"/>
        <end position="277"/>
    </location>
</feature>
<feature type="transmembrane region" description="Helical" evidence="10">
    <location>
        <begin position="164"/>
        <end position="180"/>
    </location>
</feature>
<comment type="caution">
    <text evidence="11">The sequence shown here is derived from an EMBL/GenBank/DDBJ whole genome shotgun (WGS) entry which is preliminary data.</text>
</comment>
<evidence type="ECO:0000256" key="4">
    <source>
        <dbReference type="ARBA" id="ARBA00022676"/>
    </source>
</evidence>
<keyword evidence="8 10" id="KW-1133">Transmembrane helix</keyword>
<dbReference type="Proteomes" id="UP000320333">
    <property type="component" value="Unassembled WGS sequence"/>
</dbReference>
<protein>
    <recommendedName>
        <fullName evidence="10">Alpha-1,3-glucosyltransferase</fullName>
        <ecNumber evidence="10">2.4.1.-</ecNumber>
    </recommendedName>
</protein>
<keyword evidence="12" id="KW-1185">Reference proteome</keyword>
<feature type="transmembrane region" description="Helical" evidence="10">
    <location>
        <begin position="321"/>
        <end position="339"/>
    </location>
</feature>
<name>A0A507EN78_9FUNG</name>
<accession>A0A507EN78</accession>
<comment type="pathway">
    <text evidence="2 10">Protein modification; protein glycosylation.</text>
</comment>
<comment type="subcellular location">
    <subcellularLocation>
        <location evidence="1 10">Endoplasmic reticulum membrane</location>
        <topology evidence="1 10">Multi-pass membrane protein</topology>
    </subcellularLocation>
</comment>
<keyword evidence="5 10" id="KW-0808">Transferase</keyword>
<dbReference type="OrthoDB" id="5589195at2759"/>
<evidence type="ECO:0000256" key="7">
    <source>
        <dbReference type="ARBA" id="ARBA00022824"/>
    </source>
</evidence>
<evidence type="ECO:0000256" key="5">
    <source>
        <dbReference type="ARBA" id="ARBA00022679"/>
    </source>
</evidence>
<keyword evidence="9 10" id="KW-0472">Membrane</keyword>
<dbReference type="STRING" id="246404.A0A507EN78"/>
<feature type="transmembrane region" description="Helical" evidence="10">
    <location>
        <begin position="359"/>
        <end position="378"/>
    </location>
</feature>
<dbReference type="Pfam" id="PF03155">
    <property type="entry name" value="Alg6_Alg8"/>
    <property type="match status" value="1"/>
</dbReference>
<feature type="transmembrane region" description="Helical" evidence="10">
    <location>
        <begin position="423"/>
        <end position="440"/>
    </location>
</feature>
<dbReference type="GO" id="GO:0042281">
    <property type="term" value="F:dolichyl pyrophosphate Man9GlcNAc2 alpha-1,3-glucosyltransferase activity"/>
    <property type="evidence" value="ECO:0007669"/>
    <property type="project" value="TreeGrafter"/>
</dbReference>
<dbReference type="EC" id="2.4.1.-" evidence="10"/>
<comment type="similarity">
    <text evidence="3 10">Belongs to the ALG6/ALG8 glucosyltransferase family.</text>
</comment>
<dbReference type="UniPathway" id="UPA00378"/>
<evidence type="ECO:0000256" key="6">
    <source>
        <dbReference type="ARBA" id="ARBA00022692"/>
    </source>
</evidence>
<dbReference type="InterPro" id="IPR004856">
    <property type="entry name" value="Glyco_trans_ALG6/ALG8"/>
</dbReference>
<organism evidence="11 12">
    <name type="scientific">Chytriomyces confervae</name>
    <dbReference type="NCBI Taxonomy" id="246404"/>
    <lineage>
        <taxon>Eukaryota</taxon>
        <taxon>Fungi</taxon>
        <taxon>Fungi incertae sedis</taxon>
        <taxon>Chytridiomycota</taxon>
        <taxon>Chytridiomycota incertae sedis</taxon>
        <taxon>Chytridiomycetes</taxon>
        <taxon>Chytridiales</taxon>
        <taxon>Chytriomycetaceae</taxon>
        <taxon>Chytriomyces</taxon>
    </lineage>
</organism>
<sequence>MGKKKHTDKDLFGASALPEQPASTPFTSVSVRVSLLVALLLRWTLSLWGYSGLDSPPMYGDFEAQRHWLEITTQLPTKLWYRYDLQYWGLDYPPLTAYHSLLLGYIANAINPSWVALDASRGNEDKNLKMFMRYTAIVTDLIINMSATLVFCKMCSKSKTRSEQNTLLLLALIQPGLLLIDHGHFQYNSAMLGFTLWFVVCMAKKQYALGSVFFCLALGFKQMALYYALPVFFYLLGVCVGVAKRSGAISGLKQLAIIGISVLLTMGIMFSPFMGSFEDVGQVIHRIFPVGRGLYEDKVANFWCAISIIIKMKVLFTTESLVRISIGATLLAVLPSSIHLFYSQLSPPKIALANPSRKLLLALLNGSLAFFLFSFQVHEKSILIPLMPATMLLAQSDGLAWEGSVFITTAVFSMFPLLRRDGLAVPTVALTLIFNILYGFPSVFESEGKPFLLVRAAIGGLYALMSTLVFCESFVNESPVPKLPDLYTVVNALVSFGVFGLLFLRYNYVQLFMDDPVVVGGAKKKTK</sequence>
<dbReference type="GO" id="GO:0005789">
    <property type="term" value="C:endoplasmic reticulum membrane"/>
    <property type="evidence" value="ECO:0007669"/>
    <property type="project" value="UniProtKB-SubCell"/>
</dbReference>